<dbReference type="GO" id="GO:0003677">
    <property type="term" value="F:DNA binding"/>
    <property type="evidence" value="ECO:0007669"/>
    <property type="project" value="InterPro"/>
</dbReference>
<dbReference type="InterPro" id="IPR003346">
    <property type="entry name" value="Transposase_20"/>
</dbReference>
<evidence type="ECO:0000259" key="2">
    <source>
        <dbReference type="Pfam" id="PF01548"/>
    </source>
</evidence>
<dbReference type="InterPro" id="IPR047650">
    <property type="entry name" value="Transpos_IS110"/>
</dbReference>
<dbReference type="PANTHER" id="PTHR33055">
    <property type="entry name" value="TRANSPOSASE FOR INSERTION SEQUENCE ELEMENT IS1111A"/>
    <property type="match status" value="1"/>
</dbReference>
<dbReference type="AlphaFoldDB" id="A0A832G7S1"/>
<dbReference type="GO" id="GO:0004803">
    <property type="term" value="F:transposase activity"/>
    <property type="evidence" value="ECO:0007669"/>
    <property type="project" value="InterPro"/>
</dbReference>
<dbReference type="Pfam" id="PF02371">
    <property type="entry name" value="Transposase_20"/>
    <property type="match status" value="1"/>
</dbReference>
<name>A0A832G7S1_9BACT</name>
<dbReference type="Pfam" id="PF01548">
    <property type="entry name" value="DEDD_Tnp_IS110"/>
    <property type="match status" value="1"/>
</dbReference>
<evidence type="ECO:0000259" key="3">
    <source>
        <dbReference type="Pfam" id="PF02371"/>
    </source>
</evidence>
<evidence type="ECO:0000256" key="1">
    <source>
        <dbReference type="SAM" id="Coils"/>
    </source>
</evidence>
<organism evidence="4">
    <name type="scientific">Ignavibacterium album</name>
    <dbReference type="NCBI Taxonomy" id="591197"/>
    <lineage>
        <taxon>Bacteria</taxon>
        <taxon>Pseudomonadati</taxon>
        <taxon>Ignavibacteriota</taxon>
        <taxon>Ignavibacteria</taxon>
        <taxon>Ignavibacteriales</taxon>
        <taxon>Ignavibacteriaceae</taxon>
        <taxon>Ignavibacterium</taxon>
    </lineage>
</organism>
<dbReference type="InterPro" id="IPR002525">
    <property type="entry name" value="Transp_IS110-like_N"/>
</dbReference>
<proteinExistence type="predicted"/>
<dbReference type="EMBL" id="DSVI01000019">
    <property type="protein sequence ID" value="HGT48842.1"/>
    <property type="molecule type" value="Genomic_DNA"/>
</dbReference>
<protein>
    <submittedName>
        <fullName evidence="4">IS110 family transposase</fullName>
    </submittedName>
</protein>
<accession>A0A832G7S1</accession>
<sequence>MNNITFTDSHFFVGIDTHLKNWRVTIRNSGLELKTFSLNPSPEELYKYLTMHYPEGIYFIVYEAGFCGFWPQRKFNELGINCIVVNPADVPSSGKEKVVKTDPNDSRKLARELENGSLKAIYVPDINHEQLRSLMRLRFRLVQNQTRTKNRIKMLLYNYGIIIPKEHITNSRWSGYFIHWLKSVKLNSTAGQFTLDNLLLQLEQSRENLKQALKQLREEAKQENISSVISSLISVPGIAFITAMSLYTEIIDINRFNSFDHLASFVGLVPSVYSSGETDYTRGISFHHNKFLRPLIVEAAWTAVKTDPALTFKYKELIKTMAKQKAIIRIAKKLLRRIRHVWINQDKYVKALVA</sequence>
<feature type="domain" description="Transposase IS110-like N-terminal" evidence="2">
    <location>
        <begin position="13"/>
        <end position="159"/>
    </location>
</feature>
<feature type="domain" description="Transposase IS116/IS110/IS902 C-terminal" evidence="3">
    <location>
        <begin position="232"/>
        <end position="311"/>
    </location>
</feature>
<reference evidence="4" key="1">
    <citation type="journal article" date="2020" name="mSystems">
        <title>Genome- and Community-Level Interaction Insights into Carbon Utilization and Element Cycling Functions of Hydrothermarchaeota in Hydrothermal Sediment.</title>
        <authorList>
            <person name="Zhou Z."/>
            <person name="Liu Y."/>
            <person name="Xu W."/>
            <person name="Pan J."/>
            <person name="Luo Z.H."/>
            <person name="Li M."/>
        </authorList>
    </citation>
    <scope>NUCLEOTIDE SEQUENCE [LARGE SCALE GENOMIC DNA]</scope>
    <source>
        <strain evidence="4">SpSt-500</strain>
    </source>
</reference>
<comment type="caution">
    <text evidence="4">The sequence shown here is derived from an EMBL/GenBank/DDBJ whole genome shotgun (WGS) entry which is preliminary data.</text>
</comment>
<feature type="coiled-coil region" evidence="1">
    <location>
        <begin position="195"/>
        <end position="226"/>
    </location>
</feature>
<dbReference type="NCBIfam" id="NF033542">
    <property type="entry name" value="transpos_IS110"/>
    <property type="match status" value="1"/>
</dbReference>
<dbReference type="PANTHER" id="PTHR33055:SF15">
    <property type="entry name" value="TRANSPOSASE-RELATED"/>
    <property type="match status" value="1"/>
</dbReference>
<evidence type="ECO:0000313" key="4">
    <source>
        <dbReference type="EMBL" id="HGT48842.1"/>
    </source>
</evidence>
<keyword evidence="1" id="KW-0175">Coiled coil</keyword>
<dbReference type="GO" id="GO:0006313">
    <property type="term" value="P:DNA transposition"/>
    <property type="evidence" value="ECO:0007669"/>
    <property type="project" value="InterPro"/>
</dbReference>
<gene>
    <name evidence="4" type="ORF">ENS56_12460</name>
</gene>